<dbReference type="AlphaFoldDB" id="A0A5R9C2R5"/>
<gene>
    <name evidence="1" type="ORF">FEZ48_07860</name>
</gene>
<reference evidence="1 2" key="1">
    <citation type="submission" date="2019-05" db="EMBL/GenBank/DDBJ databases">
        <title>The metagenome of a microbial culture collection derived from dairy environment covers the genomic content of the human microbiome.</title>
        <authorList>
            <person name="Roder T."/>
            <person name="Wuthrich D."/>
            <person name="Sattari Z."/>
            <person name="Von Ah U."/>
            <person name="Bar C."/>
            <person name="Ronchi F."/>
            <person name="Macpherson A.J."/>
            <person name="Ganal-Vonarburg S.C."/>
            <person name="Bruggmann R."/>
            <person name="Vergeres G."/>
        </authorList>
    </citation>
    <scope>NUCLEOTIDE SEQUENCE [LARGE SCALE GENOMIC DNA]</scope>
    <source>
        <strain evidence="1 2">FAM 24235</strain>
    </source>
</reference>
<protein>
    <submittedName>
        <fullName evidence="1">Uncharacterized protein</fullName>
    </submittedName>
</protein>
<dbReference type="InterPro" id="IPR045721">
    <property type="entry name" value="DUF6075"/>
</dbReference>
<comment type="caution">
    <text evidence="1">The sequence shown here is derived from an EMBL/GenBank/DDBJ whole genome shotgun (WGS) entry which is preliminary data.</text>
</comment>
<accession>A0A5R9C2R5</accession>
<name>A0A5R9C2R5_9LACT</name>
<dbReference type="OrthoDB" id="1910980at2"/>
<evidence type="ECO:0000313" key="2">
    <source>
        <dbReference type="Proteomes" id="UP000307201"/>
    </source>
</evidence>
<proteinExistence type="predicted"/>
<sequence>MKDHEQRYLELLAKDGTDPTDTYRKALFYLFSGNLEIYSKIDSLYDFKNRSIEFDSFEKTDFSNSMKHMVELGFNLYNGYPSADPATLFSGLDHENSKLCLEAIQVRFDLV</sequence>
<dbReference type="Pfam" id="PF19552">
    <property type="entry name" value="DUF6075"/>
    <property type="match status" value="1"/>
</dbReference>
<dbReference type="EMBL" id="VBTE01000021">
    <property type="protein sequence ID" value="TLQ07034.1"/>
    <property type="molecule type" value="Genomic_DNA"/>
</dbReference>
<dbReference type="Proteomes" id="UP000307201">
    <property type="component" value="Unassembled WGS sequence"/>
</dbReference>
<dbReference type="RefSeq" id="WP_138472049.1">
    <property type="nucleotide sequence ID" value="NZ_VBTE01000021.1"/>
</dbReference>
<organism evidence="1 2">
    <name type="scientific">Marinilactibacillus psychrotolerans</name>
    <dbReference type="NCBI Taxonomy" id="191770"/>
    <lineage>
        <taxon>Bacteria</taxon>
        <taxon>Bacillati</taxon>
        <taxon>Bacillota</taxon>
        <taxon>Bacilli</taxon>
        <taxon>Lactobacillales</taxon>
        <taxon>Carnobacteriaceae</taxon>
        <taxon>Marinilactibacillus</taxon>
    </lineage>
</organism>
<evidence type="ECO:0000313" key="1">
    <source>
        <dbReference type="EMBL" id="TLQ07034.1"/>
    </source>
</evidence>